<organism evidence="1 2">
    <name type="scientific">Mycena belliarum</name>
    <dbReference type="NCBI Taxonomy" id="1033014"/>
    <lineage>
        <taxon>Eukaryota</taxon>
        <taxon>Fungi</taxon>
        <taxon>Dikarya</taxon>
        <taxon>Basidiomycota</taxon>
        <taxon>Agaricomycotina</taxon>
        <taxon>Agaricomycetes</taxon>
        <taxon>Agaricomycetidae</taxon>
        <taxon>Agaricales</taxon>
        <taxon>Marasmiineae</taxon>
        <taxon>Mycenaceae</taxon>
        <taxon>Mycena</taxon>
    </lineage>
</organism>
<reference evidence="1" key="1">
    <citation type="submission" date="2023-03" db="EMBL/GenBank/DDBJ databases">
        <title>Massive genome expansion in bonnet fungi (Mycena s.s.) driven by repeated elements and novel gene families across ecological guilds.</title>
        <authorList>
            <consortium name="Lawrence Berkeley National Laboratory"/>
            <person name="Harder C.B."/>
            <person name="Miyauchi S."/>
            <person name="Viragh M."/>
            <person name="Kuo A."/>
            <person name="Thoen E."/>
            <person name="Andreopoulos B."/>
            <person name="Lu D."/>
            <person name="Skrede I."/>
            <person name="Drula E."/>
            <person name="Henrissat B."/>
            <person name="Morin E."/>
            <person name="Kohler A."/>
            <person name="Barry K."/>
            <person name="LaButti K."/>
            <person name="Morin E."/>
            <person name="Salamov A."/>
            <person name="Lipzen A."/>
            <person name="Mereny Z."/>
            <person name="Hegedus B."/>
            <person name="Baldrian P."/>
            <person name="Stursova M."/>
            <person name="Weitz H."/>
            <person name="Taylor A."/>
            <person name="Grigoriev I.V."/>
            <person name="Nagy L.G."/>
            <person name="Martin F."/>
            <person name="Kauserud H."/>
        </authorList>
    </citation>
    <scope>NUCLEOTIDE SEQUENCE</scope>
    <source>
        <strain evidence="1">CBHHK173m</strain>
    </source>
</reference>
<dbReference type="InterPro" id="IPR026243">
    <property type="entry name" value="HAUS1"/>
</dbReference>
<proteinExistence type="predicted"/>
<dbReference type="AlphaFoldDB" id="A0AAD6XLY5"/>
<sequence length="218" mass="24565">MVTTQEPSASTQRATSIVLKQQITDAIIPKLSPEIREKLEALTRVADLLGIDDMSFASYSSAITRLSSRESDAQHTLNRLAYVEQELKNHLQAMRHEEQLIESWIERLDLDLKTSESASTIERRRELLLKKAKEDRAVLETIVVDPPPTTFADLTAQQAANERRAQSIKSKRAQIKAFRGLPPNLELARQQLKAARAAQMKLIQTRERLLGRMADGVA</sequence>
<gene>
    <name evidence="1" type="ORF">B0H15DRAFT_949601</name>
</gene>
<dbReference type="Proteomes" id="UP001222325">
    <property type="component" value="Unassembled WGS sequence"/>
</dbReference>
<name>A0AAD6XLY5_9AGAR</name>
<evidence type="ECO:0000313" key="2">
    <source>
        <dbReference type="Proteomes" id="UP001222325"/>
    </source>
</evidence>
<evidence type="ECO:0000313" key="1">
    <source>
        <dbReference type="EMBL" id="KAJ7088420.1"/>
    </source>
</evidence>
<dbReference type="Pfam" id="PF25762">
    <property type="entry name" value="HAUS1"/>
    <property type="match status" value="1"/>
</dbReference>
<keyword evidence="2" id="KW-1185">Reference proteome</keyword>
<comment type="caution">
    <text evidence="1">The sequence shown here is derived from an EMBL/GenBank/DDBJ whole genome shotgun (WGS) entry which is preliminary data.</text>
</comment>
<accession>A0AAD6XLY5</accession>
<protein>
    <submittedName>
        <fullName evidence="1">Uncharacterized protein</fullName>
    </submittedName>
</protein>
<dbReference type="EMBL" id="JARJCN010000026">
    <property type="protein sequence ID" value="KAJ7088420.1"/>
    <property type="molecule type" value="Genomic_DNA"/>
</dbReference>